<evidence type="ECO:0000313" key="4">
    <source>
        <dbReference type="EMBL" id="ROV96149.1"/>
    </source>
</evidence>
<reference evidence="4 5" key="1">
    <citation type="submission" date="2015-09" db="EMBL/GenBank/DDBJ databases">
        <title>Host preference determinants of Valsa canker pathogens revealed by comparative genomics.</title>
        <authorList>
            <person name="Yin Z."/>
            <person name="Huang L."/>
        </authorList>
    </citation>
    <scope>NUCLEOTIDE SEQUENCE [LARGE SCALE GENOMIC DNA]</scope>
    <source>
        <strain evidence="4 5">YSFL</strain>
    </source>
</reference>
<dbReference type="Proteomes" id="UP000284375">
    <property type="component" value="Unassembled WGS sequence"/>
</dbReference>
<evidence type="ECO:0000259" key="3">
    <source>
        <dbReference type="Pfam" id="PF01370"/>
    </source>
</evidence>
<proteinExistence type="inferred from homology"/>
<keyword evidence="1" id="KW-0560">Oxidoreductase</keyword>
<dbReference type="OrthoDB" id="2735536at2759"/>
<organism evidence="4 5">
    <name type="scientific">Cytospora chrysosperma</name>
    <name type="common">Cytospora canker fungus</name>
    <name type="synonym">Sphaeria chrysosperma</name>
    <dbReference type="NCBI Taxonomy" id="252740"/>
    <lineage>
        <taxon>Eukaryota</taxon>
        <taxon>Fungi</taxon>
        <taxon>Dikarya</taxon>
        <taxon>Ascomycota</taxon>
        <taxon>Pezizomycotina</taxon>
        <taxon>Sordariomycetes</taxon>
        <taxon>Sordariomycetidae</taxon>
        <taxon>Diaporthales</taxon>
        <taxon>Cytosporaceae</taxon>
        <taxon>Cytospora</taxon>
    </lineage>
</organism>
<dbReference type="STRING" id="252740.A0A423VYI1"/>
<accession>A0A423VYI1</accession>
<evidence type="ECO:0000313" key="5">
    <source>
        <dbReference type="Proteomes" id="UP000284375"/>
    </source>
</evidence>
<dbReference type="EMBL" id="LJZO01000021">
    <property type="protein sequence ID" value="ROV96149.1"/>
    <property type="molecule type" value="Genomic_DNA"/>
</dbReference>
<dbReference type="InterPro" id="IPR036291">
    <property type="entry name" value="NAD(P)-bd_dom_sf"/>
</dbReference>
<dbReference type="GO" id="GO:0016616">
    <property type="term" value="F:oxidoreductase activity, acting on the CH-OH group of donors, NAD or NADP as acceptor"/>
    <property type="evidence" value="ECO:0007669"/>
    <property type="project" value="TreeGrafter"/>
</dbReference>
<dbReference type="Gene3D" id="3.40.50.720">
    <property type="entry name" value="NAD(P)-binding Rossmann-like Domain"/>
    <property type="match status" value="1"/>
</dbReference>
<evidence type="ECO:0000256" key="1">
    <source>
        <dbReference type="ARBA" id="ARBA00023002"/>
    </source>
</evidence>
<dbReference type="AlphaFoldDB" id="A0A423VYI1"/>
<dbReference type="PANTHER" id="PTHR10366">
    <property type="entry name" value="NAD DEPENDENT EPIMERASE/DEHYDRATASE"/>
    <property type="match status" value="1"/>
</dbReference>
<protein>
    <recommendedName>
        <fullName evidence="3">NAD-dependent epimerase/dehydratase domain-containing protein</fullName>
    </recommendedName>
</protein>
<comment type="caution">
    <text evidence="4">The sequence shown here is derived from an EMBL/GenBank/DDBJ whole genome shotgun (WGS) entry which is preliminary data.</text>
</comment>
<comment type="similarity">
    <text evidence="2">Belongs to the NAD(P)-dependent epimerase/dehydratase family. Dihydroflavonol-4-reductase subfamily.</text>
</comment>
<dbReference type="SUPFAM" id="SSF51735">
    <property type="entry name" value="NAD(P)-binding Rossmann-fold domains"/>
    <property type="match status" value="1"/>
</dbReference>
<feature type="domain" description="NAD-dependent epimerase/dehydratase" evidence="3">
    <location>
        <begin position="18"/>
        <end position="137"/>
    </location>
</feature>
<dbReference type="InterPro" id="IPR050425">
    <property type="entry name" value="NAD(P)_dehydrat-like"/>
</dbReference>
<dbReference type="InterPro" id="IPR001509">
    <property type="entry name" value="Epimerase_deHydtase"/>
</dbReference>
<gene>
    <name evidence="4" type="ORF">VSDG_05047</name>
</gene>
<evidence type="ECO:0000256" key="2">
    <source>
        <dbReference type="ARBA" id="ARBA00023445"/>
    </source>
</evidence>
<keyword evidence="5" id="KW-1185">Reference proteome</keyword>
<sequence>MSSFQANQDLAIELGSLIVVTGVSGMLAIHVADEALKAGFRVRGTVRSQEKGNATAALLRSNQFEYVIVEDLADDGAFDDAMSGAAAVIHCAASTSLSGAVEEMIPPAVKGTMNVLSAARASHSVKRVVLTSTSGAASGPRPGVNFRIDRDTWNTRALDIVKNTSLQDQAAMGFEWGYQVYVASKVESERAAWAYMEKEKPPFVLNVINPAMNWGKLMGSKGVSGAQLSSLLNGKIPNIPSVYMVDTIDDARIHVAAAIDSTVTNERIFACDSPFNWKMVIQIIHEIAPSIQLPLPDPNELLDISDVDNILGAILLKKWWGQPGYKGLEQTIKETLEMYQGEVCGS</sequence>
<dbReference type="Pfam" id="PF01370">
    <property type="entry name" value="Epimerase"/>
    <property type="match status" value="1"/>
</dbReference>
<dbReference type="PANTHER" id="PTHR10366:SF562">
    <property type="entry name" value="ALDEHYDE REDUCTASE II (AFU_ORTHOLOGUE AFUA_1G11360)"/>
    <property type="match status" value="1"/>
</dbReference>
<name>A0A423VYI1_CYTCH</name>